<dbReference type="AlphaFoldDB" id="A0A3G8LZE4"/>
<dbReference type="EMBL" id="CP034015">
    <property type="protein sequence ID" value="AZG74804.1"/>
    <property type="molecule type" value="Genomic_DNA"/>
</dbReference>
<dbReference type="KEGG" id="slj:EGC82_19855"/>
<sequence>MTIIDASQHLRQLFDENWLNKTAKQQGFCKRLRDIRPLELVSSLVSALGDGKVDAIADLHRSFNGIHMDTRAGVAYKPFHNQLRKAEFADFMQVVTCRAMTLFKQELCLALPEKLKRFEQVLLQDGSSFALHPDLAEIFPNRFKGHSPAGVECHMTMSLADAQPIKLGISADTASERDYLPEAEQMTHKLLLADAGYVGLKYMADIERNNGFYLMRATKQINPTITRALHSKGKEVKALAGLKLKDLKQRRGARTQVLDLDVQWQRHECRMILFWHKKEKRYLWWLTNLPREEFSSEDVMKLYRIRWQIELLFKEWKSHNNLKKFVTRQPYLVKGLIWASLLSLLLKRYIGRIAQSRQKVRLSMLKIAKSTQGWFEPVMKSLASKSITQLKADLGWAITFITKNCCRAQQSKSRQDNSLESIFEHLNA</sequence>
<dbReference type="Proteomes" id="UP000278035">
    <property type="component" value="Chromosome"/>
</dbReference>
<dbReference type="OrthoDB" id="5889367at2"/>
<organism evidence="6 7">
    <name type="scientific">Shewanella livingstonensis</name>
    <dbReference type="NCBI Taxonomy" id="150120"/>
    <lineage>
        <taxon>Bacteria</taxon>
        <taxon>Pseudomonadati</taxon>
        <taxon>Pseudomonadota</taxon>
        <taxon>Gammaproteobacteria</taxon>
        <taxon>Alteromonadales</taxon>
        <taxon>Shewanellaceae</taxon>
        <taxon>Shewanella</taxon>
    </lineage>
</organism>
<dbReference type="GO" id="GO:0004803">
    <property type="term" value="F:transposase activity"/>
    <property type="evidence" value="ECO:0007669"/>
    <property type="project" value="InterPro"/>
</dbReference>
<evidence type="ECO:0000259" key="5">
    <source>
        <dbReference type="Pfam" id="PF01609"/>
    </source>
</evidence>
<proteinExistence type="inferred from homology"/>
<dbReference type="NCBIfam" id="NF033592">
    <property type="entry name" value="transpos_IS4_1"/>
    <property type="match status" value="1"/>
</dbReference>
<dbReference type="GO" id="GO:0006313">
    <property type="term" value="P:DNA transposition"/>
    <property type="evidence" value="ECO:0007669"/>
    <property type="project" value="InterPro"/>
</dbReference>
<feature type="domain" description="Transposase IS4-like" evidence="5">
    <location>
        <begin position="118"/>
        <end position="346"/>
    </location>
</feature>
<evidence type="ECO:0000313" key="6">
    <source>
        <dbReference type="EMBL" id="AZG74804.1"/>
    </source>
</evidence>
<accession>A0A3G8LZE4</accession>
<reference evidence="7" key="1">
    <citation type="submission" date="2018-11" db="EMBL/GenBank/DDBJ databases">
        <title>Shewanella sp. M2.</title>
        <authorList>
            <person name="Hwang Y.J."/>
            <person name="Hwang C.Y."/>
        </authorList>
    </citation>
    <scope>NUCLEOTIDE SEQUENCE [LARGE SCALE GENOMIC DNA]</scope>
    <source>
        <strain evidence="7">LMG 19866</strain>
    </source>
</reference>
<keyword evidence="7" id="KW-1185">Reference proteome</keyword>
<name>A0A3G8LZE4_9GAMM</name>
<evidence type="ECO:0000256" key="2">
    <source>
        <dbReference type="ARBA" id="ARBA00022578"/>
    </source>
</evidence>
<keyword evidence="3" id="KW-0238">DNA-binding</keyword>
<keyword evidence="4" id="KW-0233">DNA recombination</keyword>
<dbReference type="InterPro" id="IPR002559">
    <property type="entry name" value="Transposase_11"/>
</dbReference>
<dbReference type="SUPFAM" id="SSF53098">
    <property type="entry name" value="Ribonuclease H-like"/>
    <property type="match status" value="1"/>
</dbReference>
<evidence type="ECO:0000256" key="4">
    <source>
        <dbReference type="ARBA" id="ARBA00023172"/>
    </source>
</evidence>
<evidence type="ECO:0000313" key="7">
    <source>
        <dbReference type="Proteomes" id="UP000278035"/>
    </source>
</evidence>
<gene>
    <name evidence="6" type="ORF">EGC82_19855</name>
</gene>
<dbReference type="PANTHER" id="PTHR33258">
    <property type="entry name" value="TRANSPOSASE INSL FOR INSERTION SEQUENCE ELEMENT IS186A-RELATED"/>
    <property type="match status" value="1"/>
</dbReference>
<dbReference type="RefSeq" id="WP_124732281.1">
    <property type="nucleotide sequence ID" value="NZ_CBCSKC010000071.1"/>
</dbReference>
<dbReference type="PANTHER" id="PTHR33258:SF1">
    <property type="entry name" value="TRANSPOSASE INSL FOR INSERTION SEQUENCE ELEMENT IS186A-RELATED"/>
    <property type="match status" value="1"/>
</dbReference>
<dbReference type="InterPro" id="IPR047952">
    <property type="entry name" value="Transpos_IS4"/>
</dbReference>
<evidence type="ECO:0000256" key="3">
    <source>
        <dbReference type="ARBA" id="ARBA00023125"/>
    </source>
</evidence>
<dbReference type="Gene3D" id="3.90.350.10">
    <property type="entry name" value="Transposase Inhibitor Protein From Tn5, Chain A, domain 1"/>
    <property type="match status" value="1"/>
</dbReference>
<dbReference type="InterPro" id="IPR012337">
    <property type="entry name" value="RNaseH-like_sf"/>
</dbReference>
<dbReference type="Pfam" id="PF01609">
    <property type="entry name" value="DDE_Tnp_1"/>
    <property type="match status" value="1"/>
</dbReference>
<keyword evidence="2" id="KW-0815">Transposition</keyword>
<comment type="similarity">
    <text evidence="1">Belongs to the transposase 11 family.</text>
</comment>
<dbReference type="GO" id="GO:0003677">
    <property type="term" value="F:DNA binding"/>
    <property type="evidence" value="ECO:0007669"/>
    <property type="project" value="UniProtKB-KW"/>
</dbReference>
<protein>
    <submittedName>
        <fullName evidence="6">IS4 family transposase</fullName>
    </submittedName>
</protein>
<evidence type="ECO:0000256" key="1">
    <source>
        <dbReference type="ARBA" id="ARBA00010075"/>
    </source>
</evidence>